<protein>
    <submittedName>
        <fullName evidence="2">Uncharacterized protein</fullName>
    </submittedName>
</protein>
<feature type="compositionally biased region" description="Basic residues" evidence="1">
    <location>
        <begin position="95"/>
        <end position="106"/>
    </location>
</feature>
<organism evidence="2 3">
    <name type="scientific">Marinobacter salexigens</name>
    <dbReference type="NCBI Taxonomy" id="1925763"/>
    <lineage>
        <taxon>Bacteria</taxon>
        <taxon>Pseudomonadati</taxon>
        <taxon>Pseudomonadota</taxon>
        <taxon>Gammaproteobacteria</taxon>
        <taxon>Pseudomonadales</taxon>
        <taxon>Marinobacteraceae</taxon>
        <taxon>Marinobacter</taxon>
    </lineage>
</organism>
<gene>
    <name evidence="2" type="ORF">KO508_09790</name>
</gene>
<proteinExistence type="predicted"/>
<feature type="region of interest" description="Disordered" evidence="1">
    <location>
        <begin position="90"/>
        <end position="111"/>
    </location>
</feature>
<evidence type="ECO:0000256" key="1">
    <source>
        <dbReference type="SAM" id="MobiDB-lite"/>
    </source>
</evidence>
<evidence type="ECO:0000313" key="2">
    <source>
        <dbReference type="EMBL" id="MBU2874298.1"/>
    </source>
</evidence>
<name>A0ABS6AAN7_9GAMM</name>
<comment type="caution">
    <text evidence="2">The sequence shown here is derived from an EMBL/GenBank/DDBJ whole genome shotgun (WGS) entry which is preliminary data.</text>
</comment>
<reference evidence="2 3" key="1">
    <citation type="submission" date="2021-05" db="EMBL/GenBank/DDBJ databases">
        <title>Draft genomes of bacteria isolated from model marine particles.</title>
        <authorList>
            <person name="Datta M.S."/>
            <person name="Schwartzman J.A."/>
            <person name="Enke T.N."/>
            <person name="Saavedra J."/>
            <person name="Cermak N."/>
            <person name="Cordero O.X."/>
        </authorList>
    </citation>
    <scope>NUCLEOTIDE SEQUENCE [LARGE SCALE GENOMIC DNA]</scope>
    <source>
        <strain evidence="2 3">D2M19</strain>
    </source>
</reference>
<keyword evidence="3" id="KW-1185">Reference proteome</keyword>
<sequence length="423" mass="48891">MNTSDVTREELHQEVWGAPMTKVAKKYGVSSSYLARVCTQLNVPRPERGYWSKLAAGHKVAVVPLPEAKPEHSFSWCRSGIVDPTKNVIPPKPLPTRKRTSHRKKPVTKDETHSLIRGARELFLKGRATENGYLKPHKWNLVDVITSREGLDTALRMANAIFLEFENRSWMVKLEAFNKQFQRPEVDDRPAGGNTRYGVRHWSPGRSTLVYLGTVAIGLTLIEDSEEVEVAYVNGKYVPTTRLKKSHSVPRWPTKRDLPSGRFRLRAYSPYIRTQWQREWSIREGRDLTKFAQEVARELRKATSDIAEEFAVATEQIRKDKQAWAEQREKWRIEEDNKLRREAMTKSTESLEGMISDWGRAKTIHQFFDELEDAIALSPEEDKALLYDRLRSARGLTRIPNVLEVLKAWKTPKEIYNEKKKPS</sequence>
<dbReference type="EMBL" id="JAHKPV010000017">
    <property type="protein sequence ID" value="MBU2874298.1"/>
    <property type="molecule type" value="Genomic_DNA"/>
</dbReference>
<dbReference type="RefSeq" id="WP_216008137.1">
    <property type="nucleotide sequence ID" value="NZ_JAHKPV010000017.1"/>
</dbReference>
<dbReference type="Proteomes" id="UP000753376">
    <property type="component" value="Unassembled WGS sequence"/>
</dbReference>
<accession>A0ABS6AAN7</accession>
<evidence type="ECO:0000313" key="3">
    <source>
        <dbReference type="Proteomes" id="UP000753376"/>
    </source>
</evidence>